<keyword evidence="3" id="KW-1185">Reference proteome</keyword>
<dbReference type="GO" id="GO:0016853">
    <property type="term" value="F:isomerase activity"/>
    <property type="evidence" value="ECO:0007669"/>
    <property type="project" value="UniProtKB-KW"/>
</dbReference>
<dbReference type="InterPro" id="IPR036237">
    <property type="entry name" value="Xyl_isomerase-like_sf"/>
</dbReference>
<evidence type="ECO:0000313" key="3">
    <source>
        <dbReference type="Proteomes" id="UP001596147"/>
    </source>
</evidence>
<reference evidence="3" key="1">
    <citation type="journal article" date="2019" name="Int. J. Syst. Evol. Microbiol.">
        <title>The Global Catalogue of Microorganisms (GCM) 10K type strain sequencing project: providing services to taxonomists for standard genome sequencing and annotation.</title>
        <authorList>
            <consortium name="The Broad Institute Genomics Platform"/>
            <consortium name="The Broad Institute Genome Sequencing Center for Infectious Disease"/>
            <person name="Wu L."/>
            <person name="Ma J."/>
        </authorList>
    </citation>
    <scope>NUCLEOTIDE SEQUENCE [LARGE SCALE GENOMIC DNA]</scope>
    <source>
        <strain evidence="3">CGMCC 1.12237</strain>
    </source>
</reference>
<gene>
    <name evidence="2" type="ORF">ACFPM4_09270</name>
</gene>
<name>A0ABW0LKC5_9BACI</name>
<dbReference type="PANTHER" id="PTHR12110:SF53">
    <property type="entry name" value="BLR5974 PROTEIN"/>
    <property type="match status" value="1"/>
</dbReference>
<dbReference type="EMBL" id="JBHSMC010000013">
    <property type="protein sequence ID" value="MFC5464941.1"/>
    <property type="molecule type" value="Genomic_DNA"/>
</dbReference>
<organism evidence="2 3">
    <name type="scientific">Lederbergia graminis</name>
    <dbReference type="NCBI Taxonomy" id="735518"/>
    <lineage>
        <taxon>Bacteria</taxon>
        <taxon>Bacillati</taxon>
        <taxon>Bacillota</taxon>
        <taxon>Bacilli</taxon>
        <taxon>Bacillales</taxon>
        <taxon>Bacillaceae</taxon>
        <taxon>Lederbergia</taxon>
    </lineage>
</organism>
<proteinExistence type="predicted"/>
<dbReference type="Proteomes" id="UP001596147">
    <property type="component" value="Unassembled WGS sequence"/>
</dbReference>
<protein>
    <submittedName>
        <fullName evidence="2">Sugar phosphate isomerase/epimerase family protein</fullName>
    </submittedName>
</protein>
<dbReference type="PANTHER" id="PTHR12110">
    <property type="entry name" value="HYDROXYPYRUVATE ISOMERASE"/>
    <property type="match status" value="1"/>
</dbReference>
<evidence type="ECO:0000259" key="1">
    <source>
        <dbReference type="Pfam" id="PF01261"/>
    </source>
</evidence>
<dbReference type="SUPFAM" id="SSF51658">
    <property type="entry name" value="Xylose isomerase-like"/>
    <property type="match status" value="1"/>
</dbReference>
<comment type="caution">
    <text evidence="2">The sequence shown here is derived from an EMBL/GenBank/DDBJ whole genome shotgun (WGS) entry which is preliminary data.</text>
</comment>
<dbReference type="Gene3D" id="3.20.20.150">
    <property type="entry name" value="Divalent-metal-dependent TIM barrel enzymes"/>
    <property type="match status" value="1"/>
</dbReference>
<dbReference type="RefSeq" id="WP_382350555.1">
    <property type="nucleotide sequence ID" value="NZ_JBHSMC010000013.1"/>
</dbReference>
<sequence length="286" mass="32184">MKIGISSYSLNQALQSGEMDILDVIQWASDNGADHLEIVPIGFSMDDKLIDYIRDKADKVGIEISHYLVGANFIQNSEVGVEAEVKRVKEQVDIAHKLGVKMMRHDVASRPLEETSIIQFEHDLPTLVKACREIADYATQFGIITSVENHGYYVQASDRIQRLVHEVNRANFKTTVDIGNFLCVDENPVSAVQKNIPYASMIHFKDFYLRPASENPGDGFFRTTAGNYLRGSIFGQGDIDVREIIRIIKNSNYDGYISLEFEGMEECKLGTKVGLENMKRLLAELV</sequence>
<keyword evidence="2" id="KW-0413">Isomerase</keyword>
<dbReference type="Pfam" id="PF01261">
    <property type="entry name" value="AP_endonuc_2"/>
    <property type="match status" value="1"/>
</dbReference>
<dbReference type="InterPro" id="IPR050312">
    <property type="entry name" value="IolE/XylAMocC-like"/>
</dbReference>
<accession>A0ABW0LKC5</accession>
<feature type="domain" description="Xylose isomerase-like TIM barrel" evidence="1">
    <location>
        <begin position="25"/>
        <end position="278"/>
    </location>
</feature>
<dbReference type="InterPro" id="IPR013022">
    <property type="entry name" value="Xyl_isomerase-like_TIM-brl"/>
</dbReference>
<evidence type="ECO:0000313" key="2">
    <source>
        <dbReference type="EMBL" id="MFC5464941.1"/>
    </source>
</evidence>